<dbReference type="AlphaFoldDB" id="A0A1V9YWX2"/>
<evidence type="ECO:0000313" key="2">
    <source>
        <dbReference type="Proteomes" id="UP000243217"/>
    </source>
</evidence>
<evidence type="ECO:0000313" key="1">
    <source>
        <dbReference type="EMBL" id="OQR90246.1"/>
    </source>
</evidence>
<dbReference type="PANTHER" id="PTHR46586">
    <property type="entry name" value="ANKYRIN REPEAT-CONTAINING PROTEIN"/>
    <property type="match status" value="1"/>
</dbReference>
<dbReference type="OrthoDB" id="6021133at2759"/>
<sequence>MVKYLISIPMTSENEVPDSYFDCGLDKTKVFVYKKHFSNKVCCGHAVDGAASNGHIEIVQILHDFPATKAVDMAARNGHLELIKYLQTHRNEGCTEKAYRSATRTNRFDILKYLLANNCCRIKIFFEDLCLDASGCNNIDMLEFCMDQLHTELTQYSKKLMLQKAAMLGQLETVKWLHEVKGFEWTSTMLQEVKCRGHNAVVRYLNAAGYCENNYDSLLVELFLVVRLNGL</sequence>
<accession>A0A1V9YWX2</accession>
<gene>
    <name evidence="1" type="ORF">THRCLA_09398</name>
</gene>
<dbReference type="Gene3D" id="1.25.40.20">
    <property type="entry name" value="Ankyrin repeat-containing domain"/>
    <property type="match status" value="1"/>
</dbReference>
<protein>
    <submittedName>
        <fullName evidence="1">Uncharacterized protein</fullName>
    </submittedName>
</protein>
<dbReference type="STRING" id="74557.A0A1V9YWX2"/>
<dbReference type="PANTHER" id="PTHR46586:SF3">
    <property type="entry name" value="ANKYRIN REPEAT-CONTAINING PROTEIN"/>
    <property type="match status" value="1"/>
</dbReference>
<organism evidence="1 2">
    <name type="scientific">Thraustotheca clavata</name>
    <dbReference type="NCBI Taxonomy" id="74557"/>
    <lineage>
        <taxon>Eukaryota</taxon>
        <taxon>Sar</taxon>
        <taxon>Stramenopiles</taxon>
        <taxon>Oomycota</taxon>
        <taxon>Saprolegniomycetes</taxon>
        <taxon>Saprolegniales</taxon>
        <taxon>Achlyaceae</taxon>
        <taxon>Thraustotheca</taxon>
    </lineage>
</organism>
<dbReference type="InterPro" id="IPR052050">
    <property type="entry name" value="SecEffector_AnkRepeat"/>
</dbReference>
<reference evidence="1 2" key="1">
    <citation type="journal article" date="2014" name="Genome Biol. Evol.">
        <title>The secreted proteins of Achlya hypogyna and Thraustotheca clavata identify the ancestral oomycete secretome and reveal gene acquisitions by horizontal gene transfer.</title>
        <authorList>
            <person name="Misner I."/>
            <person name="Blouin N."/>
            <person name="Leonard G."/>
            <person name="Richards T.A."/>
            <person name="Lane C.E."/>
        </authorList>
    </citation>
    <scope>NUCLEOTIDE SEQUENCE [LARGE SCALE GENOMIC DNA]</scope>
    <source>
        <strain evidence="1 2">ATCC 34112</strain>
    </source>
</reference>
<dbReference type="InterPro" id="IPR036770">
    <property type="entry name" value="Ankyrin_rpt-contain_sf"/>
</dbReference>
<dbReference type="Proteomes" id="UP000243217">
    <property type="component" value="Unassembled WGS sequence"/>
</dbReference>
<proteinExistence type="predicted"/>
<keyword evidence="2" id="KW-1185">Reference proteome</keyword>
<dbReference type="Pfam" id="PF12796">
    <property type="entry name" value="Ank_2"/>
    <property type="match status" value="1"/>
</dbReference>
<dbReference type="InterPro" id="IPR002110">
    <property type="entry name" value="Ankyrin_rpt"/>
</dbReference>
<name>A0A1V9YWX2_9STRA</name>
<comment type="caution">
    <text evidence="1">The sequence shown here is derived from an EMBL/GenBank/DDBJ whole genome shotgun (WGS) entry which is preliminary data.</text>
</comment>
<dbReference type="SUPFAM" id="SSF48403">
    <property type="entry name" value="Ankyrin repeat"/>
    <property type="match status" value="1"/>
</dbReference>
<dbReference type="EMBL" id="JNBS01002568">
    <property type="protein sequence ID" value="OQR90246.1"/>
    <property type="molecule type" value="Genomic_DNA"/>
</dbReference>